<dbReference type="RefSeq" id="WP_217777454.1">
    <property type="nucleotide sequence ID" value="NZ_JAHRWL010000001.1"/>
</dbReference>
<proteinExistence type="predicted"/>
<name>A0ABS6N6L1_9RHOB</name>
<dbReference type="Proteomes" id="UP001166293">
    <property type="component" value="Unassembled WGS sequence"/>
</dbReference>
<evidence type="ECO:0000313" key="3">
    <source>
        <dbReference type="Proteomes" id="UP001166293"/>
    </source>
</evidence>
<sequence>MQPPKTLKRHAKLVDQMAEAVGLDLEERMLRGELTFGELDDAVLRCTGCAQPCACEAFLAGTTETIADTPDYCRNAELFRELRGSAS</sequence>
<dbReference type="InterPro" id="IPR045601">
    <property type="entry name" value="DUF6455"/>
</dbReference>
<organism evidence="2 3">
    <name type="scientific">Thalassococcus arenae</name>
    <dbReference type="NCBI Taxonomy" id="2851652"/>
    <lineage>
        <taxon>Bacteria</taxon>
        <taxon>Pseudomonadati</taxon>
        <taxon>Pseudomonadota</taxon>
        <taxon>Alphaproteobacteria</taxon>
        <taxon>Rhodobacterales</taxon>
        <taxon>Roseobacteraceae</taxon>
        <taxon>Thalassococcus</taxon>
    </lineage>
</organism>
<evidence type="ECO:0000313" key="2">
    <source>
        <dbReference type="EMBL" id="MBV2359656.1"/>
    </source>
</evidence>
<dbReference type="EMBL" id="JAHRWL010000001">
    <property type="protein sequence ID" value="MBV2359656.1"/>
    <property type="molecule type" value="Genomic_DNA"/>
</dbReference>
<gene>
    <name evidence="2" type="ORF">KUH32_07715</name>
</gene>
<feature type="domain" description="DUF6455" evidence="1">
    <location>
        <begin position="1"/>
        <end position="83"/>
    </location>
</feature>
<protein>
    <recommendedName>
        <fullName evidence="1">DUF6455 domain-containing protein</fullName>
    </recommendedName>
</protein>
<keyword evidence="3" id="KW-1185">Reference proteome</keyword>
<evidence type="ECO:0000259" key="1">
    <source>
        <dbReference type="Pfam" id="PF20056"/>
    </source>
</evidence>
<dbReference type="Pfam" id="PF20056">
    <property type="entry name" value="DUF6455"/>
    <property type="match status" value="1"/>
</dbReference>
<comment type="caution">
    <text evidence="2">The sequence shown here is derived from an EMBL/GenBank/DDBJ whole genome shotgun (WGS) entry which is preliminary data.</text>
</comment>
<reference evidence="2" key="1">
    <citation type="submission" date="2021-06" db="EMBL/GenBank/DDBJ databases">
        <title>Thalassococcus sp. CAU 1522 isolated from sea sand, Republic of Korea.</title>
        <authorList>
            <person name="Kim W."/>
        </authorList>
    </citation>
    <scope>NUCLEOTIDE SEQUENCE</scope>
    <source>
        <strain evidence="2">CAU 1522</strain>
    </source>
</reference>
<accession>A0ABS6N6L1</accession>